<dbReference type="GO" id="GO:0005634">
    <property type="term" value="C:nucleus"/>
    <property type="evidence" value="ECO:0007669"/>
    <property type="project" value="UniProtKB-SubCell"/>
</dbReference>
<feature type="compositionally biased region" description="Low complexity" evidence="2">
    <location>
        <begin position="25"/>
        <end position="35"/>
    </location>
</feature>
<feature type="domain" description="Homeobox" evidence="3">
    <location>
        <begin position="271"/>
        <end position="343"/>
    </location>
</feature>
<feature type="compositionally biased region" description="Acidic residues" evidence="2">
    <location>
        <begin position="662"/>
        <end position="695"/>
    </location>
</feature>
<dbReference type="Proteomes" id="UP000481153">
    <property type="component" value="Unassembled WGS sequence"/>
</dbReference>
<dbReference type="GO" id="GO:0003677">
    <property type="term" value="F:DNA binding"/>
    <property type="evidence" value="ECO:0007669"/>
    <property type="project" value="UniProtKB-UniRule"/>
</dbReference>
<keyword evidence="1" id="KW-0238">DNA-binding</keyword>
<feature type="compositionally biased region" description="Basic residues" evidence="2">
    <location>
        <begin position="571"/>
        <end position="580"/>
    </location>
</feature>
<proteinExistence type="predicted"/>
<protein>
    <recommendedName>
        <fullName evidence="3">Homeobox domain-containing protein</fullName>
    </recommendedName>
</protein>
<keyword evidence="5" id="KW-1185">Reference proteome</keyword>
<feature type="compositionally biased region" description="Low complexity" evidence="2">
    <location>
        <begin position="554"/>
        <end position="567"/>
    </location>
</feature>
<dbReference type="InterPro" id="IPR001356">
    <property type="entry name" value="HD"/>
</dbReference>
<dbReference type="Gene3D" id="1.10.10.60">
    <property type="entry name" value="Homeodomain-like"/>
    <property type="match status" value="1"/>
</dbReference>
<feature type="DNA-binding region" description="Homeobox" evidence="1">
    <location>
        <begin position="589"/>
        <end position="651"/>
    </location>
</feature>
<feature type="compositionally biased region" description="Acidic residues" evidence="2">
    <location>
        <begin position="704"/>
        <end position="719"/>
    </location>
</feature>
<dbReference type="SMART" id="SM00389">
    <property type="entry name" value="HOX"/>
    <property type="match status" value="2"/>
</dbReference>
<evidence type="ECO:0000256" key="1">
    <source>
        <dbReference type="PROSITE-ProRule" id="PRU00108"/>
    </source>
</evidence>
<feature type="compositionally biased region" description="Basic and acidic residues" evidence="2">
    <location>
        <begin position="1"/>
        <end position="15"/>
    </location>
</feature>
<feature type="region of interest" description="Disordered" evidence="2">
    <location>
        <begin position="532"/>
        <end position="584"/>
    </location>
</feature>
<feature type="DNA-binding region" description="Homeobox" evidence="1">
    <location>
        <begin position="273"/>
        <end position="344"/>
    </location>
</feature>
<comment type="subcellular location">
    <subcellularLocation>
        <location evidence="1">Nucleus</location>
    </subcellularLocation>
</comment>
<feature type="domain" description="Homeobox" evidence="3">
    <location>
        <begin position="587"/>
        <end position="650"/>
    </location>
</feature>
<dbReference type="EMBL" id="VJMJ01000164">
    <property type="protein sequence ID" value="KAF0729470.1"/>
    <property type="molecule type" value="Genomic_DNA"/>
</dbReference>
<dbReference type="AlphaFoldDB" id="A0A6G0WQ14"/>
<feature type="region of interest" description="Disordered" evidence="2">
    <location>
        <begin position="1"/>
        <end position="99"/>
    </location>
</feature>
<accession>A0A6G0WQ14</accession>
<comment type="caution">
    <text evidence="4">The sequence shown here is derived from an EMBL/GenBank/DDBJ whole genome shotgun (WGS) entry which is preliminary data.</text>
</comment>
<dbReference type="InterPro" id="IPR009057">
    <property type="entry name" value="Homeodomain-like_sf"/>
</dbReference>
<dbReference type="InterPro" id="IPR016024">
    <property type="entry name" value="ARM-type_fold"/>
</dbReference>
<name>A0A6G0WQ14_9STRA</name>
<keyword evidence="1" id="KW-0539">Nucleus</keyword>
<feature type="region of interest" description="Disordered" evidence="2">
    <location>
        <begin position="654"/>
        <end position="719"/>
    </location>
</feature>
<reference evidence="4 5" key="1">
    <citation type="submission" date="2019-07" db="EMBL/GenBank/DDBJ databases">
        <title>Genomics analysis of Aphanomyces spp. identifies a new class of oomycete effector associated with host adaptation.</title>
        <authorList>
            <person name="Gaulin E."/>
        </authorList>
    </citation>
    <scope>NUCLEOTIDE SEQUENCE [LARGE SCALE GENOMIC DNA]</scope>
    <source>
        <strain evidence="4 5">ATCC 201684</strain>
    </source>
</reference>
<evidence type="ECO:0000313" key="5">
    <source>
        <dbReference type="Proteomes" id="UP000481153"/>
    </source>
</evidence>
<feature type="compositionally biased region" description="Acidic residues" evidence="2">
    <location>
        <begin position="82"/>
        <end position="91"/>
    </location>
</feature>
<keyword evidence="1" id="KW-0371">Homeobox</keyword>
<dbReference type="SUPFAM" id="SSF46689">
    <property type="entry name" value="Homeodomain-like"/>
    <property type="match status" value="2"/>
</dbReference>
<evidence type="ECO:0000259" key="3">
    <source>
        <dbReference type="PROSITE" id="PS50071"/>
    </source>
</evidence>
<dbReference type="CDD" id="cd00086">
    <property type="entry name" value="homeodomain"/>
    <property type="match status" value="1"/>
</dbReference>
<evidence type="ECO:0000313" key="4">
    <source>
        <dbReference type="EMBL" id="KAF0729470.1"/>
    </source>
</evidence>
<dbReference type="PROSITE" id="PS50071">
    <property type="entry name" value="HOMEOBOX_2"/>
    <property type="match status" value="2"/>
</dbReference>
<organism evidence="4 5">
    <name type="scientific">Aphanomyces euteiches</name>
    <dbReference type="NCBI Taxonomy" id="100861"/>
    <lineage>
        <taxon>Eukaryota</taxon>
        <taxon>Sar</taxon>
        <taxon>Stramenopiles</taxon>
        <taxon>Oomycota</taxon>
        <taxon>Saprolegniomycetes</taxon>
        <taxon>Saprolegniales</taxon>
        <taxon>Verrucalvaceae</taxon>
        <taxon>Aphanomyces</taxon>
    </lineage>
</organism>
<sequence>MEKESDERPDGGKDAEEMDMEEMFGSDSSSGSDSDAPIKPRAKPATEEPPAVKSAPPPPPPPSATVKTSTPDHTMVSNVPGTDDEASEDNEHELQPWEHIDMKPAIDVIDKLTKASLDAAKDFNASVVATTHQLVTGCDSILLEIKHISDIRDNVKRKTSSSTALPASSLASHALGTSMLPPSALSATSVPTIAAPALDKATEDQTDRVLYKIEASIEKFRELAEMIQTTSMNQEALLQQKLQLSPSAIQTMVASIHNAAAAATSAAIAQTRQHAVSRTFSSAQRTKLQTWYFSYPRPLADELELMSSILSFPPYSTSSSSASIHPQHVRDWFKRRRFRERMRLVMQAVEAGVALHTAEADVRARMELRIQTLREAVSPDELVRELEHVRLSSSIYSTVSTSFSNKRNLDQFLSAAQTLQAHDHVVKKSRAAASNASQDNEVDDAVLVKVASKFELEAIQARLRSLLKAPKTTANTNSIQQVMDVLRALEISNELRQSSGIVADLKRVLKVYKKPSLLRRTTEALMETLGQALTKKSKKSSSSAAPPPPPPAPVAVAQVSQGSASSDKPSKSSKRKKGAKLLRPMKFSMKQVEALEAWFQKTFKPSQTELEDYLAALNAAPLREPKQHVDVSMTQLRRWFNKRRCLRRPPFALLTKDKKDGDEEATPDDDEEDDEEDDVDDEDEEEDEDDGEDEDGTKSKGTPDDENAGSDDDDDSSDS</sequence>
<dbReference type="VEuPathDB" id="FungiDB:AeMF1_010016"/>
<evidence type="ECO:0000256" key="2">
    <source>
        <dbReference type="SAM" id="MobiDB-lite"/>
    </source>
</evidence>
<gene>
    <name evidence="4" type="ORF">Ae201684_012968</name>
</gene>
<dbReference type="SUPFAM" id="SSF48371">
    <property type="entry name" value="ARM repeat"/>
    <property type="match status" value="1"/>
</dbReference>